<sequence>MHATNARGSRSNATTMCLVANARSLAGHASRAGLQVSRDFIYYLWHSNALMKIYVLTRAAASSPDESTASASRSTPDLASSDRNSIGFLLNCPTETDFMREFPKSSTLSPNSKAAEYQSFINPGHSYEPPMAAMGSGPYMHQDYGHIMQDNNLDVLLNNLEFNAFEERTHNWQMPGDIAIPWSGDAIFIDRHALGQKAYEIREKLKYTATNLHAPNMPPKEVLDGINAITADNIASWVKLYFTHWHKHAPLVHESSFNPCTAALPLILALISLGGMYSKDVADVAKLKLLLDTIEAYIYSIPGLSEEYDIPGRTYVIHGENAAPEWQQYQLEELQGAYLMIVVQFWSGNPTARTRVRQSRFQRIYSTSNPLEAGSERSRIYGKSTVICVVHFDCGPRHGTDLAPSTATLTTMLDHAFGIFDNVSPRFQWAEIDLPFPSDDVYFKVANYNELVAQSLYPQHKMKIKDAFLVLFSPVETAQHDLKVLRNANLTALDMQLLIHCEFPPPTSHPIHTALYAALTLFQDLYTCVWKSTFSNPMAALPTVNIPDLLSPFRTAMRNWRTVWDQIKNLVPENEWHKLGFQITAETYFDAVKAIVDAFEKRDGKFPPIPSDCEKGTHLKRLLTF</sequence>
<dbReference type="OrthoDB" id="10018191at2759"/>
<evidence type="ECO:0000256" key="2">
    <source>
        <dbReference type="ARBA" id="ARBA00022723"/>
    </source>
</evidence>
<dbReference type="PANTHER" id="PTHR40626:SF8">
    <property type="entry name" value="C2H2 FINGER DOMAIN TRANSCRIPTION FACTOR (EUROFUNG)-RELATED"/>
    <property type="match status" value="1"/>
</dbReference>
<evidence type="ECO:0000256" key="6">
    <source>
        <dbReference type="ARBA" id="ARBA00023242"/>
    </source>
</evidence>
<evidence type="ECO:0000256" key="4">
    <source>
        <dbReference type="ARBA" id="ARBA00022771"/>
    </source>
</evidence>
<evidence type="ECO:0000256" key="1">
    <source>
        <dbReference type="ARBA" id="ARBA00004123"/>
    </source>
</evidence>
<dbReference type="Proteomes" id="UP000443090">
    <property type="component" value="Unassembled WGS sequence"/>
</dbReference>
<evidence type="ECO:0000313" key="7">
    <source>
        <dbReference type="EMBL" id="TVY48633.1"/>
    </source>
</evidence>
<evidence type="ECO:0000256" key="5">
    <source>
        <dbReference type="ARBA" id="ARBA00022833"/>
    </source>
</evidence>
<organism evidence="7 8">
    <name type="scientific">Lachnellula occidentalis</name>
    <dbReference type="NCBI Taxonomy" id="215460"/>
    <lineage>
        <taxon>Eukaryota</taxon>
        <taxon>Fungi</taxon>
        <taxon>Dikarya</taxon>
        <taxon>Ascomycota</taxon>
        <taxon>Pezizomycotina</taxon>
        <taxon>Leotiomycetes</taxon>
        <taxon>Helotiales</taxon>
        <taxon>Lachnaceae</taxon>
        <taxon>Lachnellula</taxon>
    </lineage>
</organism>
<proteinExistence type="predicted"/>
<dbReference type="GO" id="GO:0008270">
    <property type="term" value="F:zinc ion binding"/>
    <property type="evidence" value="ECO:0007669"/>
    <property type="project" value="UniProtKB-KW"/>
</dbReference>
<gene>
    <name evidence="7" type="ORF">LOCC1_G003107</name>
</gene>
<evidence type="ECO:0008006" key="9">
    <source>
        <dbReference type="Google" id="ProtNLM"/>
    </source>
</evidence>
<dbReference type="GO" id="GO:0000978">
    <property type="term" value="F:RNA polymerase II cis-regulatory region sequence-specific DNA binding"/>
    <property type="evidence" value="ECO:0007669"/>
    <property type="project" value="InterPro"/>
</dbReference>
<reference evidence="7 8" key="1">
    <citation type="submission" date="2018-05" db="EMBL/GenBank/DDBJ databases">
        <title>Genome sequencing and assembly of the regulated plant pathogen Lachnellula willkommii and related sister species for the development of diagnostic species identification markers.</title>
        <authorList>
            <person name="Giroux E."/>
            <person name="Bilodeau G."/>
        </authorList>
    </citation>
    <scope>NUCLEOTIDE SEQUENCE [LARGE SCALE GENOMIC DNA]</scope>
    <source>
        <strain evidence="7 8">CBS 160.35</strain>
    </source>
</reference>
<dbReference type="GO" id="GO:0005634">
    <property type="term" value="C:nucleus"/>
    <property type="evidence" value="ECO:0007669"/>
    <property type="project" value="UniProtKB-SubCell"/>
</dbReference>
<keyword evidence="8" id="KW-1185">Reference proteome</keyword>
<comment type="subcellular location">
    <subcellularLocation>
        <location evidence="1">Nucleus</location>
    </subcellularLocation>
</comment>
<accession>A0A8H8S859</accession>
<keyword evidence="2" id="KW-0479">Metal-binding</keyword>
<comment type="caution">
    <text evidence="7">The sequence shown here is derived from an EMBL/GenBank/DDBJ whole genome shotgun (WGS) entry which is preliminary data.</text>
</comment>
<dbReference type="AlphaFoldDB" id="A0A8H8S859"/>
<evidence type="ECO:0000313" key="8">
    <source>
        <dbReference type="Proteomes" id="UP000443090"/>
    </source>
</evidence>
<keyword evidence="6" id="KW-0539">Nucleus</keyword>
<protein>
    <recommendedName>
        <fullName evidence="9">Transcription factor domain-containing protein</fullName>
    </recommendedName>
</protein>
<dbReference type="InterPro" id="IPR051059">
    <property type="entry name" value="VerF-like"/>
</dbReference>
<dbReference type="EMBL" id="QGMI01000040">
    <property type="protein sequence ID" value="TVY48633.1"/>
    <property type="molecule type" value="Genomic_DNA"/>
</dbReference>
<dbReference type="PANTHER" id="PTHR40626">
    <property type="entry name" value="MIP31509P"/>
    <property type="match status" value="1"/>
</dbReference>
<dbReference type="GO" id="GO:0000981">
    <property type="term" value="F:DNA-binding transcription factor activity, RNA polymerase II-specific"/>
    <property type="evidence" value="ECO:0007669"/>
    <property type="project" value="InterPro"/>
</dbReference>
<dbReference type="GO" id="GO:0000785">
    <property type="term" value="C:chromatin"/>
    <property type="evidence" value="ECO:0007669"/>
    <property type="project" value="TreeGrafter"/>
</dbReference>
<evidence type="ECO:0000256" key="3">
    <source>
        <dbReference type="ARBA" id="ARBA00022737"/>
    </source>
</evidence>
<keyword evidence="3" id="KW-0677">Repeat</keyword>
<name>A0A8H8S859_9HELO</name>
<keyword evidence="4" id="KW-0863">Zinc-finger</keyword>
<keyword evidence="5" id="KW-0862">Zinc</keyword>